<protein>
    <recommendedName>
        <fullName evidence="3">BTB domain-containing protein</fullName>
    </recommendedName>
</protein>
<dbReference type="PANTHER" id="PTHR26379:SF180">
    <property type="entry name" value="TRAF TRANSCRIPTION FACTOR"/>
    <property type="match status" value="1"/>
</dbReference>
<evidence type="ECO:0000259" key="3">
    <source>
        <dbReference type="PROSITE" id="PS50097"/>
    </source>
</evidence>
<keyword evidence="5" id="KW-1185">Reference proteome</keyword>
<reference evidence="4 5" key="1">
    <citation type="submission" date="2024-02" db="EMBL/GenBank/DDBJ databases">
        <title>High-quality chromosome-scale genome assembly of Pensacola bahiagrass (Paspalum notatum Flugge var. saurae).</title>
        <authorList>
            <person name="Vega J.M."/>
            <person name="Podio M."/>
            <person name="Orjuela J."/>
            <person name="Siena L.A."/>
            <person name="Pessino S.C."/>
            <person name="Combes M.C."/>
            <person name="Mariac C."/>
            <person name="Albertini E."/>
            <person name="Pupilli F."/>
            <person name="Ortiz J.P.A."/>
            <person name="Leblanc O."/>
        </authorList>
    </citation>
    <scope>NUCLEOTIDE SEQUENCE [LARGE SCALE GENOMIC DNA]</scope>
    <source>
        <strain evidence="4">R1</strain>
        <tissue evidence="4">Leaf</tissue>
    </source>
</reference>
<evidence type="ECO:0000313" key="5">
    <source>
        <dbReference type="Proteomes" id="UP001341281"/>
    </source>
</evidence>
<dbReference type="InterPro" id="IPR011333">
    <property type="entry name" value="SKP1/BTB/POZ_sf"/>
</dbReference>
<dbReference type="SUPFAM" id="SSF54695">
    <property type="entry name" value="POZ domain"/>
    <property type="match status" value="1"/>
</dbReference>
<dbReference type="Pfam" id="PF24570">
    <property type="entry name" value="BACK_BPM_SPOP"/>
    <property type="match status" value="1"/>
</dbReference>
<feature type="non-terminal residue" evidence="4">
    <location>
        <position position="300"/>
    </location>
</feature>
<dbReference type="PANTHER" id="PTHR26379">
    <property type="entry name" value="BTB/POZ AND MATH DOMAIN-CONTAINING PROTEIN 1"/>
    <property type="match status" value="1"/>
</dbReference>
<accession>A0AAQ3X8G8</accession>
<evidence type="ECO:0000313" key="4">
    <source>
        <dbReference type="EMBL" id="WVZ90306.1"/>
    </source>
</evidence>
<evidence type="ECO:0000256" key="1">
    <source>
        <dbReference type="ARBA" id="ARBA00004906"/>
    </source>
</evidence>
<proteinExistence type="inferred from homology"/>
<sequence length="300" mass="32824">PFAPVELSHRGYLPGVAVLVFLGDPRVGTATATLSPRLVEYRSTEIWPSLADGKPSRFKRPLDRSPQLYILGGTARDVQAPCLVTVECTITVTRDPLPAPNLDQHLGELLRSTDGADVTFAVAGESFAAHKSILTARSPRSMFKAEFYGEMEERTSRRVEIKDMDADVFGAMLRFIDTDNMPQLLLHRNKEEAIDEHGTVVVMAQHLLVAADRYGLDRLKAICERRLSLGIDVGTAASTLALAEQHGCERLKADCIDFIAGGSPENLHAVLATEGYKHLEASNPSVLTELFKVAKGRGIY</sequence>
<comment type="similarity">
    <text evidence="2">Belongs to the Tdpoz family.</text>
</comment>
<dbReference type="InterPro" id="IPR000210">
    <property type="entry name" value="BTB/POZ_dom"/>
</dbReference>
<dbReference type="SMART" id="SM00225">
    <property type="entry name" value="BTB"/>
    <property type="match status" value="1"/>
</dbReference>
<dbReference type="AlphaFoldDB" id="A0AAQ3X8G8"/>
<dbReference type="Gene3D" id="3.30.710.10">
    <property type="entry name" value="Potassium Channel Kv1.1, Chain A"/>
    <property type="match status" value="1"/>
</dbReference>
<dbReference type="Pfam" id="PF00651">
    <property type="entry name" value="BTB"/>
    <property type="match status" value="1"/>
</dbReference>
<dbReference type="InterPro" id="IPR045005">
    <property type="entry name" value="BPM1-6"/>
</dbReference>
<organism evidence="4 5">
    <name type="scientific">Paspalum notatum var. saurae</name>
    <dbReference type="NCBI Taxonomy" id="547442"/>
    <lineage>
        <taxon>Eukaryota</taxon>
        <taxon>Viridiplantae</taxon>
        <taxon>Streptophyta</taxon>
        <taxon>Embryophyta</taxon>
        <taxon>Tracheophyta</taxon>
        <taxon>Spermatophyta</taxon>
        <taxon>Magnoliopsida</taxon>
        <taxon>Liliopsida</taxon>
        <taxon>Poales</taxon>
        <taxon>Poaceae</taxon>
        <taxon>PACMAD clade</taxon>
        <taxon>Panicoideae</taxon>
        <taxon>Andropogonodae</taxon>
        <taxon>Paspaleae</taxon>
        <taxon>Paspalinae</taxon>
        <taxon>Paspalum</taxon>
    </lineage>
</organism>
<dbReference type="GO" id="GO:0016567">
    <property type="term" value="P:protein ubiquitination"/>
    <property type="evidence" value="ECO:0007669"/>
    <property type="project" value="InterPro"/>
</dbReference>
<dbReference type="Proteomes" id="UP001341281">
    <property type="component" value="Chromosome 08"/>
</dbReference>
<dbReference type="EMBL" id="CP144752">
    <property type="protein sequence ID" value="WVZ90306.1"/>
    <property type="molecule type" value="Genomic_DNA"/>
</dbReference>
<dbReference type="Gene3D" id="1.25.40.420">
    <property type="match status" value="1"/>
</dbReference>
<comment type="pathway">
    <text evidence="1">Protein modification; protein ubiquitination.</text>
</comment>
<evidence type="ECO:0000256" key="2">
    <source>
        <dbReference type="ARBA" id="ARBA00010846"/>
    </source>
</evidence>
<feature type="domain" description="BTB" evidence="3">
    <location>
        <begin position="116"/>
        <end position="181"/>
    </location>
</feature>
<dbReference type="InterPro" id="IPR056423">
    <property type="entry name" value="BACK_BPM_SPOP"/>
</dbReference>
<gene>
    <name evidence="4" type="ORF">U9M48_036616</name>
</gene>
<name>A0AAQ3X8G8_PASNO</name>
<dbReference type="PROSITE" id="PS50097">
    <property type="entry name" value="BTB"/>
    <property type="match status" value="1"/>
</dbReference>